<dbReference type="Proteomes" id="UP000193498">
    <property type="component" value="Unassembled WGS sequence"/>
</dbReference>
<dbReference type="AlphaFoldDB" id="A0A1Y1ZC43"/>
<keyword evidence="4" id="KW-1185">Reference proteome</keyword>
<evidence type="ECO:0000256" key="1">
    <source>
        <dbReference type="SAM" id="Phobius"/>
    </source>
</evidence>
<proteinExistence type="predicted"/>
<evidence type="ECO:0000313" key="3">
    <source>
        <dbReference type="EMBL" id="ORY07756.1"/>
    </source>
</evidence>
<reference evidence="3 4" key="1">
    <citation type="submission" date="2016-07" db="EMBL/GenBank/DDBJ databases">
        <title>Pervasive Adenine N6-methylation of Active Genes in Fungi.</title>
        <authorList>
            <consortium name="DOE Joint Genome Institute"/>
            <person name="Mondo S.J."/>
            <person name="Dannebaum R.O."/>
            <person name="Kuo R.C."/>
            <person name="Labutti K."/>
            <person name="Haridas S."/>
            <person name="Kuo A."/>
            <person name="Salamov A."/>
            <person name="Ahrendt S.R."/>
            <person name="Lipzen A."/>
            <person name="Sullivan W."/>
            <person name="Andreopoulos W.B."/>
            <person name="Clum A."/>
            <person name="Lindquist E."/>
            <person name="Daum C."/>
            <person name="Ramamoorthy G.K."/>
            <person name="Gryganskyi A."/>
            <person name="Culley D."/>
            <person name="Magnuson J.K."/>
            <person name="James T.Y."/>
            <person name="O'Malley M.A."/>
            <person name="Stajich J.E."/>
            <person name="Spatafora J.W."/>
            <person name="Visel A."/>
            <person name="Grigoriev I.V."/>
        </authorList>
    </citation>
    <scope>NUCLEOTIDE SEQUENCE [LARGE SCALE GENOMIC DNA]</scope>
    <source>
        <strain evidence="3 4">CBS 931.73</strain>
    </source>
</reference>
<evidence type="ECO:0000313" key="4">
    <source>
        <dbReference type="Proteomes" id="UP000193498"/>
    </source>
</evidence>
<sequence length="158" mass="17712">MRYLFLLTSVLSCSLLVSCQSSLEVNKQLEKSSIKTPITYLLGGLLSIVVVVLAIMYFAYRGWKNLLNRRECQRRIRLALNDPKLYPSVNATELPPYSFRASQVTLPSNMVEAISEKTLTSLISGTTYASQERLEVIIDNFHGLQQSTVVPPPPVYNA</sequence>
<feature type="chain" id="PRO_5012463336" evidence="2">
    <location>
        <begin position="22"/>
        <end position="158"/>
    </location>
</feature>
<name>A0A1Y1ZC43_9FUNG</name>
<keyword evidence="1" id="KW-1133">Transmembrane helix</keyword>
<accession>A0A1Y1ZC43</accession>
<protein>
    <submittedName>
        <fullName evidence="3">Uncharacterized protein</fullName>
    </submittedName>
</protein>
<comment type="caution">
    <text evidence="3">The sequence shown here is derived from an EMBL/GenBank/DDBJ whole genome shotgun (WGS) entry which is preliminary data.</text>
</comment>
<dbReference type="InParanoid" id="A0A1Y1ZC43"/>
<keyword evidence="1" id="KW-0472">Membrane</keyword>
<keyword evidence="1" id="KW-0812">Transmembrane</keyword>
<dbReference type="EMBL" id="MCFE01000006">
    <property type="protein sequence ID" value="ORY07756.1"/>
    <property type="molecule type" value="Genomic_DNA"/>
</dbReference>
<dbReference type="PROSITE" id="PS51257">
    <property type="entry name" value="PROKAR_LIPOPROTEIN"/>
    <property type="match status" value="1"/>
</dbReference>
<organism evidence="3 4">
    <name type="scientific">Basidiobolus meristosporus CBS 931.73</name>
    <dbReference type="NCBI Taxonomy" id="1314790"/>
    <lineage>
        <taxon>Eukaryota</taxon>
        <taxon>Fungi</taxon>
        <taxon>Fungi incertae sedis</taxon>
        <taxon>Zoopagomycota</taxon>
        <taxon>Entomophthoromycotina</taxon>
        <taxon>Basidiobolomycetes</taxon>
        <taxon>Basidiobolales</taxon>
        <taxon>Basidiobolaceae</taxon>
        <taxon>Basidiobolus</taxon>
    </lineage>
</organism>
<feature type="transmembrane region" description="Helical" evidence="1">
    <location>
        <begin position="38"/>
        <end position="60"/>
    </location>
</feature>
<evidence type="ECO:0000256" key="2">
    <source>
        <dbReference type="SAM" id="SignalP"/>
    </source>
</evidence>
<feature type="signal peptide" evidence="2">
    <location>
        <begin position="1"/>
        <end position="21"/>
    </location>
</feature>
<keyword evidence="2" id="KW-0732">Signal</keyword>
<gene>
    <name evidence="3" type="ORF">K493DRAFT_295388</name>
</gene>